<dbReference type="Proteomes" id="UP000283513">
    <property type="component" value="Unassembled WGS sequence"/>
</dbReference>
<feature type="domain" description="Nudix hydrolase" evidence="3">
    <location>
        <begin position="10"/>
        <end position="133"/>
    </location>
</feature>
<dbReference type="CDD" id="cd04665">
    <property type="entry name" value="NUDIX_RppH"/>
    <property type="match status" value="1"/>
</dbReference>
<dbReference type="PROSITE" id="PS00893">
    <property type="entry name" value="NUDIX_BOX"/>
    <property type="match status" value="1"/>
</dbReference>
<dbReference type="InterPro" id="IPR014078">
    <property type="entry name" value="Nudix_YtkD"/>
</dbReference>
<evidence type="ECO:0000313" key="7">
    <source>
        <dbReference type="Proteomes" id="UP000095350"/>
    </source>
</evidence>
<dbReference type="GO" id="GO:0009143">
    <property type="term" value="P:nucleoside triphosphate catabolic process"/>
    <property type="evidence" value="ECO:0007669"/>
    <property type="project" value="InterPro"/>
</dbReference>
<comment type="cofactor">
    <cofactor evidence="1">
        <name>Mg(2+)</name>
        <dbReference type="ChEBI" id="CHEBI:18420"/>
    </cofactor>
</comment>
<evidence type="ECO:0000313" key="5">
    <source>
        <dbReference type="EMBL" id="MTR85091.1"/>
    </source>
</evidence>
<dbReference type="InterPro" id="IPR002637">
    <property type="entry name" value="RdgB/HAM1"/>
</dbReference>
<evidence type="ECO:0000256" key="2">
    <source>
        <dbReference type="ARBA" id="ARBA00022801"/>
    </source>
</evidence>
<dbReference type="PANTHER" id="PTHR43046">
    <property type="entry name" value="GDP-MANNOSE MANNOSYL HYDROLASE"/>
    <property type="match status" value="1"/>
</dbReference>
<dbReference type="Gene3D" id="3.90.950.10">
    <property type="match status" value="1"/>
</dbReference>
<dbReference type="InterPro" id="IPR029001">
    <property type="entry name" value="ITPase-like_fam"/>
</dbReference>
<proteinExistence type="predicted"/>
<gene>
    <name evidence="6" type="ORF">DW856_11835</name>
    <name evidence="4" type="ORF">ERS852572_01462</name>
    <name evidence="5" type="ORF">GMD50_08460</name>
</gene>
<dbReference type="GO" id="GO:0047429">
    <property type="term" value="F:nucleoside triphosphate diphosphatase activity"/>
    <property type="evidence" value="ECO:0007669"/>
    <property type="project" value="InterPro"/>
</dbReference>
<reference evidence="4 7" key="1">
    <citation type="submission" date="2015-09" db="EMBL/GenBank/DDBJ databases">
        <authorList>
            <consortium name="Pathogen Informatics"/>
        </authorList>
    </citation>
    <scope>NUCLEOTIDE SEQUENCE [LARGE SCALE GENOMIC DNA]</scope>
    <source>
        <strain evidence="4 7">2789STDY5834960</strain>
    </source>
</reference>
<organism evidence="4 7">
    <name type="scientific">Roseburia intestinalis</name>
    <dbReference type="NCBI Taxonomy" id="166486"/>
    <lineage>
        <taxon>Bacteria</taxon>
        <taxon>Bacillati</taxon>
        <taxon>Bacillota</taxon>
        <taxon>Clostridia</taxon>
        <taxon>Lachnospirales</taxon>
        <taxon>Lachnospiraceae</taxon>
        <taxon>Roseburia</taxon>
    </lineage>
</organism>
<evidence type="ECO:0000313" key="9">
    <source>
        <dbReference type="Proteomes" id="UP000478483"/>
    </source>
</evidence>
<dbReference type="AlphaFoldDB" id="A0A173TBJ1"/>
<name>A0A173TBJ1_9FIRM</name>
<dbReference type="PROSITE" id="PS51462">
    <property type="entry name" value="NUDIX"/>
    <property type="match status" value="1"/>
</dbReference>
<dbReference type="Pfam" id="PF00293">
    <property type="entry name" value="NUDIX"/>
    <property type="match status" value="1"/>
</dbReference>
<dbReference type="PaxDb" id="166486-ERS852572_01462"/>
<evidence type="ECO:0000259" key="3">
    <source>
        <dbReference type="PROSITE" id="PS51462"/>
    </source>
</evidence>
<keyword evidence="2" id="KW-0378">Hydrolase</keyword>
<dbReference type="EMBL" id="QSHO01000010">
    <property type="protein sequence ID" value="RHC16129.1"/>
    <property type="molecule type" value="Genomic_DNA"/>
</dbReference>
<dbReference type="Proteomes" id="UP000095350">
    <property type="component" value="Unassembled WGS sequence"/>
</dbReference>
<dbReference type="STRING" id="166486.ERS852572_01462"/>
<dbReference type="InterPro" id="IPR020084">
    <property type="entry name" value="NUDIX_hydrolase_CS"/>
</dbReference>
<evidence type="ECO:0000313" key="8">
    <source>
        <dbReference type="Proteomes" id="UP000283513"/>
    </source>
</evidence>
<dbReference type="Proteomes" id="UP000478483">
    <property type="component" value="Unassembled WGS sequence"/>
</dbReference>
<dbReference type="RefSeq" id="WP_022112436.1">
    <property type="nucleotide sequence ID" value="NZ_CABIYH010000009.1"/>
</dbReference>
<accession>A0A173TBJ1</accession>
<dbReference type="PANTHER" id="PTHR43046:SF14">
    <property type="entry name" value="MUTT_NUDIX FAMILY PROTEIN"/>
    <property type="match status" value="1"/>
</dbReference>
<dbReference type="SUPFAM" id="SSF52972">
    <property type="entry name" value="ITPase-like"/>
    <property type="match status" value="1"/>
</dbReference>
<evidence type="ECO:0000313" key="6">
    <source>
        <dbReference type="EMBL" id="RHC16129.1"/>
    </source>
</evidence>
<protein>
    <submittedName>
        <fullName evidence="5">NUDIX domain-containing protein</fullName>
    </submittedName>
    <submittedName>
        <fullName evidence="4">Putative deoxyribonucleotide triphosphate pyrophosphatase</fullName>
    </submittedName>
</protein>
<dbReference type="SUPFAM" id="SSF55811">
    <property type="entry name" value="Nudix"/>
    <property type="match status" value="1"/>
</dbReference>
<dbReference type="InterPro" id="IPR015797">
    <property type="entry name" value="NUDIX_hydrolase-like_dom_sf"/>
</dbReference>
<reference evidence="6 8" key="2">
    <citation type="submission" date="2018-08" db="EMBL/GenBank/DDBJ databases">
        <title>A genome reference for cultivated species of the human gut microbiota.</title>
        <authorList>
            <person name="Zou Y."/>
            <person name="Xue W."/>
            <person name="Luo G."/>
        </authorList>
    </citation>
    <scope>NUCLEOTIDE SEQUENCE [LARGE SCALE GENOMIC DNA]</scope>
    <source>
        <strain evidence="6 8">AM37-1AC</strain>
    </source>
</reference>
<dbReference type="Pfam" id="PF01725">
    <property type="entry name" value="Ham1p_like"/>
    <property type="match status" value="1"/>
</dbReference>
<evidence type="ECO:0000256" key="1">
    <source>
        <dbReference type="ARBA" id="ARBA00001946"/>
    </source>
</evidence>
<sequence>MITKTYPVGTLPAYKYVVVLSEYQGKILLSRHKKRTTWETQGGKIEPGETPLMAAKRELYEESGAVDFEIEPLCDYWAGEVQTKEEGNGRVFLAKVKKLSAMPESEMAEVRTFDELPEKLTYPAITPTLFERKKQGIGKRLLYGTGNPAKLSLMRKNLEQLQIEIVGLSDIDVAVPQADEDGDSPLENARKKAKCYYDVFQIPVFSCDTGLYFENVPEDKQPGVHVRRVNGKNLSDAEMLAYYSGLAAEYGGLHAYYRNAICLIMDEEHIYESMDETFSSEPFLITSVPHPDGIRREGFPLDCLSVDLTTGKYYYDLDPAELGKVAAEDGSRRFFEKITGIFPHNML</sequence>
<reference evidence="5 9" key="3">
    <citation type="journal article" date="2019" name="Nat. Med.">
        <title>A library of human gut bacterial isolates paired with longitudinal multiomics data enables mechanistic microbiome research.</title>
        <authorList>
            <person name="Poyet M."/>
            <person name="Groussin M."/>
            <person name="Gibbons S.M."/>
            <person name="Avila-Pacheco J."/>
            <person name="Jiang X."/>
            <person name="Kearney S.M."/>
            <person name="Perrotta A.R."/>
            <person name="Berdy B."/>
            <person name="Zhao S."/>
            <person name="Lieberman T.D."/>
            <person name="Swanson P.K."/>
            <person name="Smith M."/>
            <person name="Roesemann S."/>
            <person name="Alexander J.E."/>
            <person name="Rich S.A."/>
            <person name="Livny J."/>
            <person name="Vlamakis H."/>
            <person name="Clish C."/>
            <person name="Bullock K."/>
            <person name="Deik A."/>
            <person name="Scott J."/>
            <person name="Pierce K.A."/>
            <person name="Xavier R.J."/>
            <person name="Alm E.J."/>
        </authorList>
    </citation>
    <scope>NUCLEOTIDE SEQUENCE [LARGE SCALE GENOMIC DNA]</scope>
    <source>
        <strain evidence="5 9">BIOML-A1</strain>
    </source>
</reference>
<dbReference type="EMBL" id="WNAJ01000008">
    <property type="protein sequence ID" value="MTR85091.1"/>
    <property type="molecule type" value="Genomic_DNA"/>
</dbReference>
<dbReference type="EMBL" id="CYXZ01000009">
    <property type="protein sequence ID" value="CUN00061.1"/>
    <property type="molecule type" value="Genomic_DNA"/>
</dbReference>
<dbReference type="Gene3D" id="3.90.79.10">
    <property type="entry name" value="Nucleoside Triphosphate Pyrophosphohydrolase"/>
    <property type="match status" value="1"/>
</dbReference>
<dbReference type="OrthoDB" id="9793950at2"/>
<evidence type="ECO:0000313" key="4">
    <source>
        <dbReference type="EMBL" id="CUN00061.1"/>
    </source>
</evidence>
<dbReference type="InterPro" id="IPR000086">
    <property type="entry name" value="NUDIX_hydrolase_dom"/>
</dbReference>